<sequence length="213" mass="23897">MKYVSLILNAVLAVAVAVLYYLHFSTPAPVAAVPEGKPVTQPAPVVIDPKAVAQAPKSKVMFVNSDSLLENYDFYTKKKAELEAKGRRIEKDIASRTQTLQYDMESAQRKAQAGGMTEQQMQEVAMRLRQKEENLYAYKDEQLQKLAKEEQDLTKLLNDNITNYLEEYSKQTGADYVFGYSKGGGLLYATPQLDITKSVVEGLNERYKAQGKK</sequence>
<keyword evidence="5" id="KW-1185">Reference proteome</keyword>
<evidence type="ECO:0000256" key="3">
    <source>
        <dbReference type="SAM" id="Coils"/>
    </source>
</evidence>
<dbReference type="EMBL" id="FOLE01000002">
    <property type="protein sequence ID" value="SFB94301.1"/>
    <property type="molecule type" value="Genomic_DNA"/>
</dbReference>
<keyword evidence="2" id="KW-0732">Signal</keyword>
<dbReference type="AlphaFoldDB" id="A0A1I1F4T1"/>
<dbReference type="OrthoDB" id="1493259at2"/>
<organism evidence="4 5">
    <name type="scientific">Flexibacter flexilis DSM 6793</name>
    <dbReference type="NCBI Taxonomy" id="927664"/>
    <lineage>
        <taxon>Bacteria</taxon>
        <taxon>Pseudomonadati</taxon>
        <taxon>Bacteroidota</taxon>
        <taxon>Cytophagia</taxon>
        <taxon>Cytophagales</taxon>
        <taxon>Flexibacteraceae</taxon>
        <taxon>Flexibacter</taxon>
    </lineage>
</organism>
<dbReference type="RefSeq" id="WP_091508018.1">
    <property type="nucleotide sequence ID" value="NZ_FOLE01000002.1"/>
</dbReference>
<dbReference type="Gene3D" id="3.30.910.20">
    <property type="entry name" value="Skp domain"/>
    <property type="match status" value="1"/>
</dbReference>
<dbReference type="Proteomes" id="UP000199514">
    <property type="component" value="Unassembled WGS sequence"/>
</dbReference>
<dbReference type="GO" id="GO:0005829">
    <property type="term" value="C:cytosol"/>
    <property type="evidence" value="ECO:0007669"/>
    <property type="project" value="TreeGrafter"/>
</dbReference>
<comment type="similarity">
    <text evidence="1">Belongs to the Skp family.</text>
</comment>
<dbReference type="STRING" id="927664.SAMN05421780_10249"/>
<keyword evidence="3" id="KW-0175">Coiled coil</keyword>
<feature type="coiled-coil region" evidence="3">
    <location>
        <begin position="121"/>
        <end position="159"/>
    </location>
</feature>
<evidence type="ECO:0000313" key="5">
    <source>
        <dbReference type="Proteomes" id="UP000199514"/>
    </source>
</evidence>
<dbReference type="SMART" id="SM00935">
    <property type="entry name" value="OmpH"/>
    <property type="match status" value="1"/>
</dbReference>
<gene>
    <name evidence="4" type="ORF">SAMN05421780_10249</name>
</gene>
<protein>
    <submittedName>
        <fullName evidence="4">Outer membrane protein</fullName>
    </submittedName>
</protein>
<dbReference type="GO" id="GO:0051082">
    <property type="term" value="F:unfolded protein binding"/>
    <property type="evidence" value="ECO:0007669"/>
    <property type="project" value="InterPro"/>
</dbReference>
<evidence type="ECO:0000256" key="2">
    <source>
        <dbReference type="ARBA" id="ARBA00022729"/>
    </source>
</evidence>
<dbReference type="InterPro" id="IPR005632">
    <property type="entry name" value="Chaperone_Skp"/>
</dbReference>
<dbReference type="PANTHER" id="PTHR35089">
    <property type="entry name" value="CHAPERONE PROTEIN SKP"/>
    <property type="match status" value="1"/>
</dbReference>
<dbReference type="InterPro" id="IPR024930">
    <property type="entry name" value="Skp_dom_sf"/>
</dbReference>
<reference evidence="4 5" key="1">
    <citation type="submission" date="2016-10" db="EMBL/GenBank/DDBJ databases">
        <authorList>
            <person name="de Groot N.N."/>
        </authorList>
    </citation>
    <scope>NUCLEOTIDE SEQUENCE [LARGE SCALE GENOMIC DNA]</scope>
    <source>
        <strain evidence="4 5">DSM 6793</strain>
    </source>
</reference>
<accession>A0A1I1F4T1</accession>
<dbReference type="PANTHER" id="PTHR35089:SF1">
    <property type="entry name" value="CHAPERONE PROTEIN SKP"/>
    <property type="match status" value="1"/>
</dbReference>
<evidence type="ECO:0000313" key="4">
    <source>
        <dbReference type="EMBL" id="SFB94301.1"/>
    </source>
</evidence>
<dbReference type="Pfam" id="PF03938">
    <property type="entry name" value="OmpH"/>
    <property type="match status" value="1"/>
</dbReference>
<name>A0A1I1F4T1_9BACT</name>
<dbReference type="SUPFAM" id="SSF111384">
    <property type="entry name" value="OmpH-like"/>
    <property type="match status" value="1"/>
</dbReference>
<dbReference type="GO" id="GO:0050821">
    <property type="term" value="P:protein stabilization"/>
    <property type="evidence" value="ECO:0007669"/>
    <property type="project" value="TreeGrafter"/>
</dbReference>
<feature type="coiled-coil region" evidence="3">
    <location>
        <begin position="65"/>
        <end position="92"/>
    </location>
</feature>
<evidence type="ECO:0000256" key="1">
    <source>
        <dbReference type="ARBA" id="ARBA00009091"/>
    </source>
</evidence>
<proteinExistence type="inferred from homology"/>